<evidence type="ECO:0000313" key="2">
    <source>
        <dbReference type="Proteomes" id="UP001472677"/>
    </source>
</evidence>
<sequence>MRYNLGSDNVIGSTIVGTSANVLVVLPNIPVSDLATSFVSGIDTHVASGDDTVAYVACNVKDPAVLDSVVAVVVEVVVDQSHSGNDAADNDVVVDSNAELRAYLGNVDLQVIVNSNNIEFPPLQAYVQKKKVKGSKSIVSSSSQKAKSLKVEVMMNALVSLELLPNVWLIFYRK</sequence>
<gene>
    <name evidence="1" type="ORF">V6N12_044468</name>
</gene>
<reference evidence="1 2" key="1">
    <citation type="journal article" date="2024" name="G3 (Bethesda)">
        <title>Genome assembly of Hibiscus sabdariffa L. provides insights into metabolisms of medicinal natural products.</title>
        <authorList>
            <person name="Kim T."/>
        </authorList>
    </citation>
    <scope>NUCLEOTIDE SEQUENCE [LARGE SCALE GENOMIC DNA]</scope>
    <source>
        <strain evidence="1">TK-2024</strain>
        <tissue evidence="1">Old leaves</tissue>
    </source>
</reference>
<comment type="caution">
    <text evidence="1">The sequence shown here is derived from an EMBL/GenBank/DDBJ whole genome shotgun (WGS) entry which is preliminary data.</text>
</comment>
<dbReference type="Proteomes" id="UP001472677">
    <property type="component" value="Unassembled WGS sequence"/>
</dbReference>
<proteinExistence type="predicted"/>
<protein>
    <submittedName>
        <fullName evidence="1">Uncharacterized protein</fullName>
    </submittedName>
</protein>
<organism evidence="1 2">
    <name type="scientific">Hibiscus sabdariffa</name>
    <name type="common">roselle</name>
    <dbReference type="NCBI Taxonomy" id="183260"/>
    <lineage>
        <taxon>Eukaryota</taxon>
        <taxon>Viridiplantae</taxon>
        <taxon>Streptophyta</taxon>
        <taxon>Embryophyta</taxon>
        <taxon>Tracheophyta</taxon>
        <taxon>Spermatophyta</taxon>
        <taxon>Magnoliopsida</taxon>
        <taxon>eudicotyledons</taxon>
        <taxon>Gunneridae</taxon>
        <taxon>Pentapetalae</taxon>
        <taxon>rosids</taxon>
        <taxon>malvids</taxon>
        <taxon>Malvales</taxon>
        <taxon>Malvaceae</taxon>
        <taxon>Malvoideae</taxon>
        <taxon>Hibiscus</taxon>
    </lineage>
</organism>
<name>A0ABR2BN29_9ROSI</name>
<accession>A0ABR2BN29</accession>
<evidence type="ECO:0000313" key="1">
    <source>
        <dbReference type="EMBL" id="KAK8508551.1"/>
    </source>
</evidence>
<keyword evidence="2" id="KW-1185">Reference proteome</keyword>
<dbReference type="EMBL" id="JBBPBM010000099">
    <property type="protein sequence ID" value="KAK8508551.1"/>
    <property type="molecule type" value="Genomic_DNA"/>
</dbReference>